<feature type="coiled-coil region" evidence="1">
    <location>
        <begin position="320"/>
        <end position="361"/>
    </location>
</feature>
<evidence type="ECO:0000313" key="4">
    <source>
        <dbReference type="EMBL" id="KYG68834.1"/>
    </source>
</evidence>
<feature type="signal peptide" evidence="3">
    <location>
        <begin position="1"/>
        <end position="32"/>
    </location>
</feature>
<accession>A0A161PEM7</accession>
<comment type="caution">
    <text evidence="4">The sequence shown here is derived from an EMBL/GenBank/DDBJ whole genome shotgun (WGS) entry which is preliminary data.</text>
</comment>
<dbReference type="EMBL" id="LUKD01000001">
    <property type="protein sequence ID" value="KYG68834.1"/>
    <property type="molecule type" value="Genomic_DNA"/>
</dbReference>
<keyword evidence="1" id="KW-0175">Coiled coil</keyword>
<protein>
    <submittedName>
        <fullName evidence="4">Uncharacterized protein</fullName>
    </submittedName>
</protein>
<name>A0A161PEM7_BDEBC</name>
<reference evidence="4 5" key="1">
    <citation type="submission" date="2016-03" db="EMBL/GenBank/DDBJ databases">
        <authorList>
            <person name="Ploux O."/>
        </authorList>
    </citation>
    <scope>NUCLEOTIDE SEQUENCE [LARGE SCALE GENOMIC DNA]</scope>
    <source>
        <strain evidence="4 5">EC13</strain>
    </source>
</reference>
<feature type="chain" id="PRO_5007824733" evidence="3">
    <location>
        <begin position="33"/>
        <end position="472"/>
    </location>
</feature>
<dbReference type="Proteomes" id="UP000075799">
    <property type="component" value="Unassembled WGS sequence"/>
</dbReference>
<dbReference type="OrthoDB" id="5288647at2"/>
<proteinExistence type="predicted"/>
<dbReference type="RefSeq" id="WP_063205528.1">
    <property type="nucleotide sequence ID" value="NZ_LUKD01000001.1"/>
</dbReference>
<feature type="compositionally biased region" description="Low complexity" evidence="2">
    <location>
        <begin position="33"/>
        <end position="61"/>
    </location>
</feature>
<dbReference type="AlphaFoldDB" id="A0A161PEM7"/>
<evidence type="ECO:0000256" key="1">
    <source>
        <dbReference type="SAM" id="Coils"/>
    </source>
</evidence>
<evidence type="ECO:0000256" key="2">
    <source>
        <dbReference type="SAM" id="MobiDB-lite"/>
    </source>
</evidence>
<feature type="region of interest" description="Disordered" evidence="2">
    <location>
        <begin position="418"/>
        <end position="438"/>
    </location>
</feature>
<feature type="coiled-coil region" evidence="1">
    <location>
        <begin position="156"/>
        <end position="215"/>
    </location>
</feature>
<feature type="region of interest" description="Disordered" evidence="2">
    <location>
        <begin position="33"/>
        <end position="69"/>
    </location>
</feature>
<sequence length="472" mass="52018">MNKISSTTDRTVVKIFINIIATASLLSSVASAQNTGNGNNNNQNNNNSQGQQQQQQVQTTGYPFTAPTYNECRDARDKMDRAEEKIGEACKKAGLGSAKDCISKAKSCGASSGEDSFDTTAAFATVLGLSSTAASGLQNISKACPQMNGRDYFTEKNNIQKEIKDTEKELAELNDDKAQIQEDYQKEMDKIQETLTKAQEDYKSKSLEIDSKERERIAEFNNSQNQAKEEMRKKGADILKLRGQVTQSQRDKALKLIAMTDASGKRACMKAVTEAKKSYESVSASTSSNHIAQAKKKRQELINIYNDCMDAFDQQRIALNESKKQEQDELNRQIADLQSSYDEIQNSLNLASSQLEEMKQSSLKEKSDALQSVIDLGTRSQTQMQTAYTKMQENLKTLASKQASLTAALNRANQSLMTLGPAPKRSAEDTADEASSEISSQINIISSIQRNFPSCTNEVATSKEKLKSLGVK</sequence>
<keyword evidence="3" id="KW-0732">Signal</keyword>
<evidence type="ECO:0000313" key="5">
    <source>
        <dbReference type="Proteomes" id="UP000075799"/>
    </source>
</evidence>
<evidence type="ECO:0000256" key="3">
    <source>
        <dbReference type="SAM" id="SignalP"/>
    </source>
</evidence>
<gene>
    <name evidence="4" type="ORF">AZI87_06290</name>
</gene>
<organism evidence="4 5">
    <name type="scientific">Bdellovibrio bacteriovorus</name>
    <dbReference type="NCBI Taxonomy" id="959"/>
    <lineage>
        <taxon>Bacteria</taxon>
        <taxon>Pseudomonadati</taxon>
        <taxon>Bdellovibrionota</taxon>
        <taxon>Bdellovibrionia</taxon>
        <taxon>Bdellovibrionales</taxon>
        <taxon>Pseudobdellovibrionaceae</taxon>
        <taxon>Bdellovibrio</taxon>
    </lineage>
</organism>